<proteinExistence type="inferred from homology"/>
<dbReference type="GO" id="GO:0006412">
    <property type="term" value="P:translation"/>
    <property type="evidence" value="ECO:0007669"/>
    <property type="project" value="InterPro"/>
</dbReference>
<dbReference type="InterPro" id="IPR016095">
    <property type="entry name" value="Ribosomal_uL1_3-a/b-sand"/>
</dbReference>
<dbReference type="HAMAP" id="MF_01318_B">
    <property type="entry name" value="Ribosomal_uL1_B"/>
    <property type="match status" value="1"/>
</dbReference>
<dbReference type="CDD" id="cd00403">
    <property type="entry name" value="Ribosomal_L1"/>
    <property type="match status" value="1"/>
</dbReference>
<dbReference type="FunFam" id="3.40.50.790:FF:000001">
    <property type="entry name" value="50S ribosomal protein L1"/>
    <property type="match status" value="1"/>
</dbReference>
<keyword evidence="4 6" id="KW-0689">Ribosomal protein</keyword>
<dbReference type="Gene3D" id="3.40.50.790">
    <property type="match status" value="1"/>
</dbReference>
<keyword evidence="8" id="KW-1185">Reference proteome</keyword>
<dbReference type="AlphaFoldDB" id="A0AAE0GDK9"/>
<dbReference type="InterPro" id="IPR005878">
    <property type="entry name" value="Ribosom_uL1_bac-type"/>
</dbReference>
<dbReference type="InterPro" id="IPR028364">
    <property type="entry name" value="Ribosomal_uL1/biogenesis"/>
</dbReference>
<dbReference type="Gene3D" id="3.30.190.20">
    <property type="match status" value="1"/>
</dbReference>
<dbReference type="EMBL" id="LGRX02006693">
    <property type="protein sequence ID" value="KAK3276224.1"/>
    <property type="molecule type" value="Genomic_DNA"/>
</dbReference>
<evidence type="ECO:0000256" key="3">
    <source>
        <dbReference type="ARBA" id="ARBA00022884"/>
    </source>
</evidence>
<evidence type="ECO:0000256" key="6">
    <source>
        <dbReference type="RuleBase" id="RU000659"/>
    </source>
</evidence>
<dbReference type="InterPro" id="IPR023673">
    <property type="entry name" value="Ribosomal_uL1_CS"/>
</dbReference>
<keyword evidence="3" id="KW-0694">RNA-binding</keyword>
<evidence type="ECO:0000313" key="8">
    <source>
        <dbReference type="Proteomes" id="UP001190700"/>
    </source>
</evidence>
<dbReference type="GO" id="GO:0019843">
    <property type="term" value="F:rRNA binding"/>
    <property type="evidence" value="ECO:0007669"/>
    <property type="project" value="UniProtKB-KW"/>
</dbReference>
<dbReference type="PANTHER" id="PTHR36427:SF4">
    <property type="entry name" value="RIBOSOMAL PROTEIN L1P_L10E FAMILY"/>
    <property type="match status" value="1"/>
</dbReference>
<organism evidence="7 8">
    <name type="scientific">Cymbomonas tetramitiformis</name>
    <dbReference type="NCBI Taxonomy" id="36881"/>
    <lineage>
        <taxon>Eukaryota</taxon>
        <taxon>Viridiplantae</taxon>
        <taxon>Chlorophyta</taxon>
        <taxon>Pyramimonadophyceae</taxon>
        <taxon>Pyramimonadales</taxon>
        <taxon>Pyramimonadaceae</taxon>
        <taxon>Cymbomonas</taxon>
    </lineage>
</organism>
<name>A0AAE0GDK9_9CHLO</name>
<dbReference type="NCBIfam" id="TIGR01169">
    <property type="entry name" value="rplA_bact"/>
    <property type="match status" value="1"/>
</dbReference>
<gene>
    <name evidence="7" type="ORF">CYMTET_15691</name>
</gene>
<dbReference type="PANTHER" id="PTHR36427">
    <property type="entry name" value="54S RIBOSOMAL PROTEIN L1, MITOCHONDRIAL"/>
    <property type="match status" value="1"/>
</dbReference>
<evidence type="ECO:0000256" key="5">
    <source>
        <dbReference type="ARBA" id="ARBA00023274"/>
    </source>
</evidence>
<reference evidence="7 8" key="1">
    <citation type="journal article" date="2015" name="Genome Biol. Evol.">
        <title>Comparative Genomics of a Bacterivorous Green Alga Reveals Evolutionary Causalities and Consequences of Phago-Mixotrophic Mode of Nutrition.</title>
        <authorList>
            <person name="Burns J.A."/>
            <person name="Paasch A."/>
            <person name="Narechania A."/>
            <person name="Kim E."/>
        </authorList>
    </citation>
    <scope>NUCLEOTIDE SEQUENCE [LARGE SCALE GENOMIC DNA]</scope>
    <source>
        <strain evidence="7 8">PLY_AMNH</strain>
    </source>
</reference>
<dbReference type="InterPro" id="IPR023674">
    <property type="entry name" value="Ribosomal_uL1-like"/>
</dbReference>
<dbReference type="Proteomes" id="UP001190700">
    <property type="component" value="Unassembled WGS sequence"/>
</dbReference>
<dbReference type="SUPFAM" id="SSF56808">
    <property type="entry name" value="Ribosomal protein L1"/>
    <property type="match status" value="1"/>
</dbReference>
<comment type="caution">
    <text evidence="7">The sequence shown here is derived from an EMBL/GenBank/DDBJ whole genome shotgun (WGS) entry which is preliminary data.</text>
</comment>
<evidence type="ECO:0000256" key="2">
    <source>
        <dbReference type="ARBA" id="ARBA00022730"/>
    </source>
</evidence>
<evidence type="ECO:0000313" key="7">
    <source>
        <dbReference type="EMBL" id="KAK3276224.1"/>
    </source>
</evidence>
<evidence type="ECO:0000256" key="1">
    <source>
        <dbReference type="ARBA" id="ARBA00010531"/>
    </source>
</evidence>
<dbReference type="GO" id="GO:0003735">
    <property type="term" value="F:structural constituent of ribosome"/>
    <property type="evidence" value="ECO:0007669"/>
    <property type="project" value="InterPro"/>
</dbReference>
<dbReference type="Pfam" id="PF00687">
    <property type="entry name" value="Ribosomal_L1"/>
    <property type="match status" value="1"/>
</dbReference>
<protein>
    <recommendedName>
        <fullName evidence="6">Ribosomal protein</fullName>
    </recommendedName>
</protein>
<accession>A0AAE0GDK9</accession>
<dbReference type="GO" id="GO:0015934">
    <property type="term" value="C:large ribosomal subunit"/>
    <property type="evidence" value="ECO:0007669"/>
    <property type="project" value="InterPro"/>
</dbReference>
<comment type="similarity">
    <text evidence="1 6">Belongs to the universal ribosomal protein uL1 family.</text>
</comment>
<evidence type="ECO:0000256" key="4">
    <source>
        <dbReference type="ARBA" id="ARBA00022980"/>
    </source>
</evidence>
<keyword evidence="2" id="KW-0699">rRNA-binding</keyword>
<sequence>MLRQLFRLHITSSGSTRSRCANLSRNLAQFSTGTSGEAAATSDAADLAPVSAEDVEEISPSVDAELSASPAEAAGTFRAYAPLPRFVPPRKRPTLPVERALQWVKENAMAKYDESVEIHIQMGVDPKRSDQVVRGMAVLPHGTGKKTIVAVFARGKEAEDALAAGADVVGAEDLVQKIKSEGSGAINFDRAIGHPSVMPILAPIARVLGPRGLMPNPKLGTLTTNLAEAVKKAKQGQVEFRADKAAIIHAPLGKVSFETENLEANLQALISQIYAVKPKTLKGNAAGSGYIKRATLCSSQGKSVAIQKDSLLDLLGQN</sequence>
<keyword evidence="5 6" id="KW-0687">Ribonucleoprotein</keyword>
<dbReference type="PROSITE" id="PS01199">
    <property type="entry name" value="RIBOSOMAL_L1"/>
    <property type="match status" value="1"/>
</dbReference>